<dbReference type="Proteomes" id="UP000323946">
    <property type="component" value="Unassembled WGS sequence"/>
</dbReference>
<dbReference type="InterPro" id="IPR045596">
    <property type="entry name" value="DUF6459"/>
</dbReference>
<evidence type="ECO:0000313" key="1">
    <source>
        <dbReference type="EMBL" id="KAA5825323.1"/>
    </source>
</evidence>
<evidence type="ECO:0000313" key="2">
    <source>
        <dbReference type="Proteomes" id="UP000323946"/>
    </source>
</evidence>
<comment type="caution">
    <text evidence="1">The sequence shown here is derived from an EMBL/GenBank/DDBJ whole genome shotgun (WGS) entry which is preliminary data.</text>
</comment>
<reference evidence="1 2" key="1">
    <citation type="submission" date="2019-09" db="EMBL/GenBank/DDBJ databases">
        <title>Draft genome sequence of the thermophilic Saccharopolyspora hirsuta VKM Ac-666T.</title>
        <authorList>
            <person name="Lobastova T.G."/>
            <person name="Fokina V."/>
            <person name="Bragin E.Y."/>
            <person name="Shtratnikova V.Y."/>
            <person name="Starodumova I.P."/>
            <person name="Tarlachkov S.V."/>
            <person name="Donova M.V."/>
        </authorList>
    </citation>
    <scope>NUCLEOTIDE SEQUENCE [LARGE SCALE GENOMIC DNA]</scope>
    <source>
        <strain evidence="1 2">VKM Ac-666</strain>
    </source>
</reference>
<keyword evidence="2" id="KW-1185">Reference proteome</keyword>
<dbReference type="Pfam" id="PF20060">
    <property type="entry name" value="DUF6459"/>
    <property type="match status" value="1"/>
</dbReference>
<dbReference type="RefSeq" id="WP_150070829.1">
    <property type="nucleotide sequence ID" value="NZ_VWPH01000022.1"/>
</dbReference>
<evidence type="ECO:0008006" key="3">
    <source>
        <dbReference type="Google" id="ProtNLM"/>
    </source>
</evidence>
<dbReference type="AlphaFoldDB" id="A0A5M7B730"/>
<sequence length="122" mass="13255">MTAVLELDAPIAPTNTDDPGERSAVAIATSVGGHVFDVLSGRRTVREVDEHLSSRVAGLLLTTRLHAAQGPEHRVRSVHACPITEYAVEACMVVGTHDRVRALVLRVERDGEHWVCTRLSLV</sequence>
<proteinExistence type="predicted"/>
<gene>
    <name evidence="1" type="ORF">F1721_33290</name>
</gene>
<accession>A0A5M7B730</accession>
<name>A0A5M7B730_SACHI</name>
<dbReference type="OrthoDB" id="3266345at2"/>
<protein>
    <recommendedName>
        <fullName evidence="3">3-hydroxyacyl-CoA dehydrogenase</fullName>
    </recommendedName>
</protein>
<organism evidence="1 2">
    <name type="scientific">Saccharopolyspora hirsuta</name>
    <dbReference type="NCBI Taxonomy" id="1837"/>
    <lineage>
        <taxon>Bacteria</taxon>
        <taxon>Bacillati</taxon>
        <taxon>Actinomycetota</taxon>
        <taxon>Actinomycetes</taxon>
        <taxon>Pseudonocardiales</taxon>
        <taxon>Pseudonocardiaceae</taxon>
        <taxon>Saccharopolyspora</taxon>
    </lineage>
</organism>
<dbReference type="EMBL" id="VWPH01000022">
    <property type="protein sequence ID" value="KAA5825323.1"/>
    <property type="molecule type" value="Genomic_DNA"/>
</dbReference>